<dbReference type="InterPro" id="IPR037516">
    <property type="entry name" value="Tripartite_DENN"/>
</dbReference>
<dbReference type="InterPro" id="IPR043153">
    <property type="entry name" value="DENN_C"/>
</dbReference>
<dbReference type="InterPro" id="IPR040032">
    <property type="entry name" value="DENND1A/B/C"/>
</dbReference>
<evidence type="ECO:0000313" key="4">
    <source>
        <dbReference type="Proteomes" id="UP001497392"/>
    </source>
</evidence>
<dbReference type="PANTHER" id="PTHR13196:SF14">
    <property type="entry name" value="UDENN DOMAIN-CONTAINING PROTEIN"/>
    <property type="match status" value="1"/>
</dbReference>
<dbReference type="InterPro" id="IPR001194">
    <property type="entry name" value="cDENN_dom"/>
</dbReference>
<evidence type="ECO:0000259" key="2">
    <source>
        <dbReference type="PROSITE" id="PS50211"/>
    </source>
</evidence>
<feature type="domain" description="UDENN" evidence="2">
    <location>
        <begin position="1"/>
        <end position="404"/>
    </location>
</feature>
<feature type="compositionally biased region" description="Low complexity" evidence="1">
    <location>
        <begin position="454"/>
        <end position="466"/>
    </location>
</feature>
<dbReference type="EMBL" id="CAXHTA020000005">
    <property type="protein sequence ID" value="CAL5221229.1"/>
    <property type="molecule type" value="Genomic_DNA"/>
</dbReference>
<protein>
    <submittedName>
        <fullName evidence="3">G3381 protein</fullName>
    </submittedName>
</protein>
<evidence type="ECO:0000256" key="1">
    <source>
        <dbReference type="SAM" id="MobiDB-lite"/>
    </source>
</evidence>
<feature type="region of interest" description="Disordered" evidence="1">
    <location>
        <begin position="572"/>
        <end position="882"/>
    </location>
</feature>
<gene>
    <name evidence="3" type="primary">g3381</name>
    <name evidence="3" type="ORF">VP750_LOCUS2888</name>
</gene>
<reference evidence="3 4" key="1">
    <citation type="submission" date="2024-06" db="EMBL/GenBank/DDBJ databases">
        <authorList>
            <person name="Kraege A."/>
            <person name="Thomma B."/>
        </authorList>
    </citation>
    <scope>NUCLEOTIDE SEQUENCE [LARGE SCALE GENOMIC DNA]</scope>
</reference>
<feature type="compositionally biased region" description="Low complexity" evidence="1">
    <location>
        <begin position="719"/>
        <end position="729"/>
    </location>
</feature>
<dbReference type="PANTHER" id="PTHR13196">
    <property type="entry name" value="DENN DOMAIN-CONTAINING"/>
    <property type="match status" value="1"/>
</dbReference>
<feature type="compositionally biased region" description="Low complexity" evidence="1">
    <location>
        <begin position="765"/>
        <end position="776"/>
    </location>
</feature>
<feature type="region of interest" description="Disordered" evidence="1">
    <location>
        <begin position="447"/>
        <end position="492"/>
    </location>
</feature>
<dbReference type="PROSITE" id="PS50211">
    <property type="entry name" value="DENN"/>
    <property type="match status" value="1"/>
</dbReference>
<comment type="caution">
    <text evidence="3">The sequence shown here is derived from an EMBL/GenBank/DDBJ whole genome shotgun (WGS) entry which is preliminary data.</text>
</comment>
<accession>A0ABP1FMN3</accession>
<dbReference type="Pfam" id="PF02141">
    <property type="entry name" value="DENN"/>
    <property type="match status" value="1"/>
</dbReference>
<dbReference type="SMART" id="SM00799">
    <property type="entry name" value="DENN"/>
    <property type="match status" value="1"/>
</dbReference>
<dbReference type="Proteomes" id="UP001497392">
    <property type="component" value="Unassembled WGS sequence"/>
</dbReference>
<evidence type="ECO:0000313" key="3">
    <source>
        <dbReference type="EMBL" id="CAL5221229.1"/>
    </source>
</evidence>
<name>A0ABP1FMN3_9CHLO</name>
<feature type="compositionally biased region" description="Polar residues" evidence="1">
    <location>
        <begin position="850"/>
        <end position="867"/>
    </location>
</feature>
<feature type="compositionally biased region" description="Polar residues" evidence="1">
    <location>
        <begin position="622"/>
        <end position="643"/>
    </location>
</feature>
<dbReference type="Gene3D" id="3.40.50.11500">
    <property type="match status" value="1"/>
</dbReference>
<keyword evidence="4" id="KW-1185">Reference proteome</keyword>
<proteinExistence type="predicted"/>
<organism evidence="3 4">
    <name type="scientific">Coccomyxa viridis</name>
    <dbReference type="NCBI Taxonomy" id="1274662"/>
    <lineage>
        <taxon>Eukaryota</taxon>
        <taxon>Viridiplantae</taxon>
        <taxon>Chlorophyta</taxon>
        <taxon>core chlorophytes</taxon>
        <taxon>Trebouxiophyceae</taxon>
        <taxon>Trebouxiophyceae incertae sedis</taxon>
        <taxon>Coccomyxaceae</taxon>
        <taxon>Coccomyxa</taxon>
    </lineage>
</organism>
<feature type="region of interest" description="Disordered" evidence="1">
    <location>
        <begin position="504"/>
        <end position="542"/>
    </location>
</feature>
<sequence length="899" mass="96678">MSFESFFVARIAGDSAEIICKHDSPKKTVKDLPSSRNLGIFCFPLGVQHVAPKEYMASDVLQIAEALLKQSDVLTGPASPDLPYISPTARFLDQVAEHFSIIYEPGQVVQVPLPRTPAPVNVSPPRRLGSDFQPLQPLRSTAEFVELEVPPALGNGQANAGLPLARLLWHLPARAMVSLVEALLLERRILMVAQDKDTVSAAVHGAAALLYPFSWQHIYLPLLPLALKDYLAAPMPFLMGLHAPDLFMSTLRSGSLEEVVIVDLDRGCMYNGPGQPLPKCALPWADQLRDAFDLLKQTLRSPVEHESTPYIISLMQEYFVKLLGRYRGFIREDMDESSTDGAEAHTSGGGDERNMIRAHGYRFDYDAFVASYSSSKARALLLQLRQSQCLEVFINERLLMASKGFADKDDFESKVKAAAQHSSISKSVVSAGTKSVSRVNAMLQKTSKAVKGLRQSYSESRSRQSSTELPAVNGRHTATLHPSPQRAQQHEPPRILADHQFLSDDEHSASGSDEEQGPADARKRQQPHPGSNGTFEHQARRPPMIAGTSMQQEEKLSPAAQSQASLSLLDMPASTPAVASSGEEQSWSDLLDWSMPSAEAGASLKQADEQPRNGWAGLGQTLGDTLDSSCLPMSTAPDTSTASPPVPVPGSHDLQHGTPSLRSRRPMDPFETLAPLYSPSPQALAGGSPQQQQTPSSVSPGFGNSLPAMQPLPSTFSRSPAGGASPSAPDLAPQDWLRQSEALSSLTLKGPGSGVPARELYRVDLQAASSSSPLSPNMQPRHGSAAPADMSRADSSLTRAVSARPFSIQQSVDVHKPARPQEGALPWLEVSEGNAAPNATADGVRDQDSPVGQESSAGQVQTGTMQPLKNLFAGQEQPASPQAWTFQAGGQQGMSLLDM</sequence>
<feature type="compositionally biased region" description="Low complexity" evidence="1">
    <location>
        <begin position="686"/>
        <end position="701"/>
    </location>
</feature>